<dbReference type="PIRSF" id="PIRSF000193">
    <property type="entry name" value="Pyrrol-5-carb_rd"/>
    <property type="match status" value="1"/>
</dbReference>
<comment type="catalytic activity">
    <reaction evidence="9 11 14">
        <text>L-proline + NADP(+) = (S)-1-pyrroline-5-carboxylate + NADPH + 2 H(+)</text>
        <dbReference type="Rhea" id="RHEA:14109"/>
        <dbReference type="ChEBI" id="CHEBI:15378"/>
        <dbReference type="ChEBI" id="CHEBI:17388"/>
        <dbReference type="ChEBI" id="CHEBI:57783"/>
        <dbReference type="ChEBI" id="CHEBI:58349"/>
        <dbReference type="ChEBI" id="CHEBI:60039"/>
        <dbReference type="EC" id="1.5.1.2"/>
    </reaction>
</comment>
<evidence type="ECO:0000256" key="10">
    <source>
        <dbReference type="ARBA" id="ARBA00058118"/>
    </source>
</evidence>
<reference evidence="17 18" key="2">
    <citation type="journal article" date="2013" name="PLoS ONE">
        <title>INDIGO - INtegrated Data Warehouse of MIcrobial GenOmes with Examples from the Red Sea Extremophiles.</title>
        <authorList>
            <person name="Alam I."/>
            <person name="Antunes A."/>
            <person name="Kamau A.A."/>
            <person name="Ba Alawi W."/>
            <person name="Kalkatawi M."/>
            <person name="Stingl U."/>
            <person name="Bajic V.B."/>
        </authorList>
    </citation>
    <scope>NUCLEOTIDE SEQUENCE [LARGE SCALE GENOMIC DNA]</scope>
    <source>
        <strain evidence="17 18">SSD-17B</strain>
    </source>
</reference>
<comment type="similarity">
    <text evidence="2 11 14">Belongs to the pyrroline-5-carboxylate reductase family.</text>
</comment>
<dbReference type="GO" id="GO:0055129">
    <property type="term" value="P:L-proline biosynthetic process"/>
    <property type="evidence" value="ECO:0007669"/>
    <property type="project" value="UniProtKB-UniRule"/>
</dbReference>
<name>U2FFA1_9MOLU</name>
<dbReference type="FunFam" id="3.40.50.720:FF:000105">
    <property type="entry name" value="Pyrroline-5-carboxylate reductase"/>
    <property type="match status" value="1"/>
</dbReference>
<reference evidence="17 18" key="1">
    <citation type="journal article" date="2011" name="J. Bacteriol.">
        <title>Genome sequence of Haloplasma contractile, an unusual contractile bacterium from a deep-sea anoxic brine lake.</title>
        <authorList>
            <person name="Antunes A."/>
            <person name="Alam I."/>
            <person name="El Dorry H."/>
            <person name="Siam R."/>
            <person name="Robertson A."/>
            <person name="Bajic V.B."/>
            <person name="Stingl U."/>
        </authorList>
    </citation>
    <scope>NUCLEOTIDE SEQUENCE [LARGE SCALE GENOMIC DNA]</scope>
    <source>
        <strain evidence="17 18">SSD-17B</strain>
    </source>
</reference>
<protein>
    <recommendedName>
        <fullName evidence="11 12">Pyrroline-5-carboxylate reductase</fullName>
        <shortName evidence="11">P5C reductase</shortName>
        <shortName evidence="11">P5CR</shortName>
        <ecNumber evidence="11 12">1.5.1.2</ecNumber>
    </recommendedName>
    <alternativeName>
        <fullName evidence="11">PCA reductase</fullName>
    </alternativeName>
</protein>
<dbReference type="InterPro" id="IPR008927">
    <property type="entry name" value="6-PGluconate_DH-like_C_sf"/>
</dbReference>
<dbReference type="PANTHER" id="PTHR11645">
    <property type="entry name" value="PYRROLINE-5-CARBOXYLATE REDUCTASE"/>
    <property type="match status" value="1"/>
</dbReference>
<evidence type="ECO:0000256" key="5">
    <source>
        <dbReference type="ARBA" id="ARBA00022650"/>
    </source>
</evidence>
<dbReference type="STRING" id="1033810.HLPCO_002291"/>
<feature type="domain" description="Pyrroline-5-carboxylate reductase dimerisation" evidence="16">
    <location>
        <begin position="163"/>
        <end position="267"/>
    </location>
</feature>
<dbReference type="OrthoDB" id="9805754at2"/>
<keyword evidence="3 11" id="KW-0963">Cytoplasm</keyword>
<evidence type="ECO:0000259" key="16">
    <source>
        <dbReference type="Pfam" id="PF14748"/>
    </source>
</evidence>
<dbReference type="EMBL" id="AFNU02000009">
    <property type="protein sequence ID" value="ERJ11590.1"/>
    <property type="molecule type" value="Genomic_DNA"/>
</dbReference>
<sequence length="273" mass="29744">MKEQTIGFIGCGNMAKAIIGGIVKSQLISSDRIIASNRSEEALESVKKLYDIRTTTDNKMVAKEADLIVLAVKPYVYKTVINEIKDLVNKHQIIINIAAGVSIKQTEAMFGKKLKIVRTMPNTPALVSEGMTSISPNELMIQEEIDDVVAIFESFGKAEVISEDLIHAVIPVSGSSPAYVYQFIEAMADAAVLQGMPRKKAYKFASQAVLGAAKMVLETGLHPGELKDQVCSPGGTTIEAVTTLEEEGFRKAVIRAMNTCSEKSRRMTEDNDE</sequence>
<dbReference type="InParanoid" id="U2FFA1"/>
<evidence type="ECO:0000256" key="7">
    <source>
        <dbReference type="ARBA" id="ARBA00023002"/>
    </source>
</evidence>
<dbReference type="HAMAP" id="MF_01925">
    <property type="entry name" value="P5C_reductase"/>
    <property type="match status" value="1"/>
</dbReference>
<dbReference type="InterPro" id="IPR053790">
    <property type="entry name" value="P5CR-like_CS"/>
</dbReference>
<dbReference type="Pfam" id="PF03807">
    <property type="entry name" value="F420_oxidored"/>
    <property type="match status" value="1"/>
</dbReference>
<keyword evidence="4 11" id="KW-0028">Amino-acid biosynthesis</keyword>
<comment type="subcellular location">
    <subcellularLocation>
        <location evidence="11">Cytoplasm</location>
    </subcellularLocation>
</comment>
<dbReference type="SUPFAM" id="SSF51735">
    <property type="entry name" value="NAD(P)-binding Rossmann-fold domains"/>
    <property type="match status" value="1"/>
</dbReference>
<dbReference type="RefSeq" id="WP_008825471.1">
    <property type="nucleotide sequence ID" value="NZ_AFNU02000009.1"/>
</dbReference>
<keyword evidence="7 11" id="KW-0560">Oxidoreductase</keyword>
<dbReference type="Proteomes" id="UP000005707">
    <property type="component" value="Unassembled WGS sequence"/>
</dbReference>
<feature type="binding site" evidence="13">
    <location>
        <begin position="71"/>
        <end position="74"/>
    </location>
    <ligand>
        <name>NADP(+)</name>
        <dbReference type="ChEBI" id="CHEBI:58349"/>
    </ligand>
</feature>
<dbReference type="Gene3D" id="3.40.50.720">
    <property type="entry name" value="NAD(P)-binding Rossmann-like Domain"/>
    <property type="match status" value="1"/>
</dbReference>
<comment type="catalytic activity">
    <reaction evidence="8 11">
        <text>L-proline + NAD(+) = (S)-1-pyrroline-5-carboxylate + NADH + 2 H(+)</text>
        <dbReference type="Rhea" id="RHEA:14105"/>
        <dbReference type="ChEBI" id="CHEBI:15378"/>
        <dbReference type="ChEBI" id="CHEBI:17388"/>
        <dbReference type="ChEBI" id="CHEBI:57540"/>
        <dbReference type="ChEBI" id="CHEBI:57945"/>
        <dbReference type="ChEBI" id="CHEBI:60039"/>
        <dbReference type="EC" id="1.5.1.2"/>
    </reaction>
</comment>
<dbReference type="Gene3D" id="1.10.3730.10">
    <property type="entry name" value="ProC C-terminal domain-like"/>
    <property type="match status" value="1"/>
</dbReference>
<dbReference type="FunFam" id="1.10.3730.10:FF:000001">
    <property type="entry name" value="Pyrroline-5-carboxylate reductase"/>
    <property type="match status" value="1"/>
</dbReference>
<gene>
    <name evidence="11 17" type="primary">proC</name>
    <name evidence="17" type="ORF">HLPCO_002291</name>
</gene>
<evidence type="ECO:0000256" key="12">
    <source>
        <dbReference type="NCBIfam" id="TIGR00112"/>
    </source>
</evidence>
<evidence type="ECO:0000256" key="9">
    <source>
        <dbReference type="ARBA" id="ARBA00052690"/>
    </source>
</evidence>
<organism evidence="17 18">
    <name type="scientific">Haloplasma contractile SSD-17B</name>
    <dbReference type="NCBI Taxonomy" id="1033810"/>
    <lineage>
        <taxon>Bacteria</taxon>
        <taxon>Bacillati</taxon>
        <taxon>Mycoplasmatota</taxon>
        <taxon>Mollicutes</taxon>
        <taxon>Haloplasmatales</taxon>
        <taxon>Haloplasmataceae</taxon>
        <taxon>Haloplasma</taxon>
    </lineage>
</organism>
<dbReference type="InterPro" id="IPR029036">
    <property type="entry name" value="P5CR_dimer"/>
</dbReference>
<comment type="caution">
    <text evidence="17">The sequence shown here is derived from an EMBL/GenBank/DDBJ whole genome shotgun (WGS) entry which is preliminary data.</text>
</comment>
<dbReference type="EC" id="1.5.1.2" evidence="11 12"/>
<dbReference type="InterPro" id="IPR036291">
    <property type="entry name" value="NAD(P)-bd_dom_sf"/>
</dbReference>
<dbReference type="GO" id="GO:0005737">
    <property type="term" value="C:cytoplasm"/>
    <property type="evidence" value="ECO:0007669"/>
    <property type="project" value="UniProtKB-SubCell"/>
</dbReference>
<comment type="function">
    <text evidence="10 11">Catalyzes the reduction of 1-pyrroline-5-carboxylate (PCA) to L-proline.</text>
</comment>
<feature type="binding site" evidence="13">
    <location>
        <position position="58"/>
    </location>
    <ligand>
        <name>NADPH</name>
        <dbReference type="ChEBI" id="CHEBI:57783"/>
    </ligand>
</feature>
<evidence type="ECO:0000256" key="1">
    <source>
        <dbReference type="ARBA" id="ARBA00005205"/>
    </source>
</evidence>
<keyword evidence="5 11" id="KW-0641">Proline biosynthesis</keyword>
<keyword evidence="18" id="KW-1185">Reference proteome</keyword>
<dbReference type="GO" id="GO:0004735">
    <property type="term" value="F:pyrroline-5-carboxylate reductase activity"/>
    <property type="evidence" value="ECO:0007669"/>
    <property type="project" value="UniProtKB-UniRule"/>
</dbReference>
<evidence type="ECO:0000313" key="17">
    <source>
        <dbReference type="EMBL" id="ERJ11590.1"/>
    </source>
</evidence>
<dbReference type="PANTHER" id="PTHR11645:SF0">
    <property type="entry name" value="PYRROLINE-5-CARBOXYLATE REDUCTASE 3"/>
    <property type="match status" value="1"/>
</dbReference>
<evidence type="ECO:0000256" key="6">
    <source>
        <dbReference type="ARBA" id="ARBA00022857"/>
    </source>
</evidence>
<evidence type="ECO:0000259" key="15">
    <source>
        <dbReference type="Pfam" id="PF03807"/>
    </source>
</evidence>
<evidence type="ECO:0000313" key="18">
    <source>
        <dbReference type="Proteomes" id="UP000005707"/>
    </source>
</evidence>
<dbReference type="InterPro" id="IPR028939">
    <property type="entry name" value="P5C_Rdtase_cat_N"/>
</dbReference>
<dbReference type="AlphaFoldDB" id="U2FFA1"/>
<evidence type="ECO:0000256" key="4">
    <source>
        <dbReference type="ARBA" id="ARBA00022605"/>
    </source>
</evidence>
<accession>U2FFA1</accession>
<dbReference type="InterPro" id="IPR000304">
    <property type="entry name" value="Pyrroline-COOH_reductase"/>
</dbReference>
<feature type="domain" description="Pyrroline-5-carboxylate reductase catalytic N-terminal" evidence="15">
    <location>
        <begin position="5"/>
        <end position="100"/>
    </location>
</feature>
<dbReference type="NCBIfam" id="TIGR00112">
    <property type="entry name" value="proC"/>
    <property type="match status" value="1"/>
</dbReference>
<dbReference type="FunCoup" id="U2FFA1">
    <property type="interactions" value="380"/>
</dbReference>
<evidence type="ECO:0000256" key="8">
    <source>
        <dbReference type="ARBA" id="ARBA00050547"/>
    </source>
</evidence>
<keyword evidence="6 11" id="KW-0521">NADP</keyword>
<dbReference type="UniPathway" id="UPA00098">
    <property type="reaction ID" value="UER00361"/>
</dbReference>
<dbReference type="SUPFAM" id="SSF48179">
    <property type="entry name" value="6-phosphogluconate dehydrogenase C-terminal domain-like"/>
    <property type="match status" value="1"/>
</dbReference>
<evidence type="ECO:0000256" key="11">
    <source>
        <dbReference type="HAMAP-Rule" id="MF_01925"/>
    </source>
</evidence>
<dbReference type="Pfam" id="PF14748">
    <property type="entry name" value="P5CR_dimer"/>
    <property type="match status" value="1"/>
</dbReference>
<dbReference type="PROSITE" id="PS00521">
    <property type="entry name" value="P5CR"/>
    <property type="match status" value="1"/>
</dbReference>
<proteinExistence type="inferred from homology"/>
<evidence type="ECO:0000256" key="3">
    <source>
        <dbReference type="ARBA" id="ARBA00022490"/>
    </source>
</evidence>
<comment type="pathway">
    <text evidence="1 11 14">Amino-acid biosynthesis; L-proline biosynthesis; L-proline from L-glutamate 5-semialdehyde: step 1/1.</text>
</comment>
<evidence type="ECO:0000256" key="2">
    <source>
        <dbReference type="ARBA" id="ARBA00005525"/>
    </source>
</evidence>
<evidence type="ECO:0000256" key="14">
    <source>
        <dbReference type="RuleBase" id="RU003903"/>
    </source>
</evidence>
<dbReference type="eggNOG" id="COG0345">
    <property type="taxonomic scope" value="Bacteria"/>
</dbReference>
<feature type="binding site" evidence="13">
    <location>
        <begin position="9"/>
        <end position="14"/>
    </location>
    <ligand>
        <name>NADP(+)</name>
        <dbReference type="ChEBI" id="CHEBI:58349"/>
    </ligand>
</feature>
<evidence type="ECO:0000256" key="13">
    <source>
        <dbReference type="PIRSR" id="PIRSR000193-1"/>
    </source>
</evidence>